<feature type="transmembrane region" description="Helical" evidence="6">
    <location>
        <begin position="33"/>
        <end position="58"/>
    </location>
</feature>
<dbReference type="OrthoDB" id="5638726at2"/>
<proteinExistence type="predicted"/>
<organism evidence="7 8">
    <name type="scientific">Vibrio gazogenes</name>
    <dbReference type="NCBI Taxonomy" id="687"/>
    <lineage>
        <taxon>Bacteria</taxon>
        <taxon>Pseudomonadati</taxon>
        <taxon>Pseudomonadota</taxon>
        <taxon>Gammaproteobacteria</taxon>
        <taxon>Vibrionales</taxon>
        <taxon>Vibrionaceae</taxon>
        <taxon>Vibrio</taxon>
    </lineage>
</organism>
<feature type="transmembrane region" description="Helical" evidence="6">
    <location>
        <begin position="177"/>
        <end position="198"/>
    </location>
</feature>
<dbReference type="KEGG" id="vga:BSQ33_19055"/>
<dbReference type="GO" id="GO:0005886">
    <property type="term" value="C:plasma membrane"/>
    <property type="evidence" value="ECO:0007669"/>
    <property type="project" value="UniProtKB-SubCell"/>
</dbReference>
<dbReference type="AlphaFoldDB" id="A0A1Z2SKZ5"/>
<dbReference type="RefSeq" id="WP_021021098.1">
    <property type="nucleotide sequence ID" value="NZ_CP018836.1"/>
</dbReference>
<evidence type="ECO:0000256" key="5">
    <source>
        <dbReference type="ARBA" id="ARBA00023136"/>
    </source>
</evidence>
<keyword evidence="2" id="KW-1003">Cell membrane</keyword>
<protein>
    <submittedName>
        <fullName evidence="7">Amino acid transporter</fullName>
    </submittedName>
</protein>
<evidence type="ECO:0000256" key="4">
    <source>
        <dbReference type="ARBA" id="ARBA00022989"/>
    </source>
</evidence>
<keyword evidence="5 6" id="KW-0472">Membrane</keyword>
<name>A0A1Z2SKZ5_VIBGA</name>
<feature type="transmembrane region" description="Helical" evidence="6">
    <location>
        <begin position="70"/>
        <end position="91"/>
    </location>
</feature>
<evidence type="ECO:0000256" key="2">
    <source>
        <dbReference type="ARBA" id="ARBA00022475"/>
    </source>
</evidence>
<dbReference type="PANTHER" id="PTHR30086">
    <property type="entry name" value="ARGININE EXPORTER PROTEIN ARGO"/>
    <property type="match status" value="1"/>
</dbReference>
<dbReference type="PANTHER" id="PTHR30086:SF20">
    <property type="entry name" value="ARGININE EXPORTER PROTEIN ARGO-RELATED"/>
    <property type="match status" value="1"/>
</dbReference>
<dbReference type="Proteomes" id="UP000196708">
    <property type="component" value="Chromosome 2"/>
</dbReference>
<sequence length="202" mass="22204">MEAFIAGITLGFSLILAIGSQNAFVLKQGLKQQYVFSVCIFCALSDAILITIGVYGMATIVSLLPQFSIAAKYFGVAFLIFYGTQNLRSAIWHSGSSLSAEGSDGLPFTKVILTCLAFTWLNPHVYLDTVLLIGSISTNYAEQQLFFTVGAIMASFTFFFALGFGARLLTPIFSKPVYWRVLDGVIALFMYFIAYKLIVMEI</sequence>
<dbReference type="Pfam" id="PF01810">
    <property type="entry name" value="LysE"/>
    <property type="match status" value="1"/>
</dbReference>
<evidence type="ECO:0000256" key="3">
    <source>
        <dbReference type="ARBA" id="ARBA00022692"/>
    </source>
</evidence>
<evidence type="ECO:0000256" key="6">
    <source>
        <dbReference type="SAM" id="Phobius"/>
    </source>
</evidence>
<gene>
    <name evidence="7" type="ORF">BSQ33_19055</name>
</gene>
<reference evidence="7 8" key="1">
    <citation type="submission" date="2016-12" db="EMBL/GenBank/DDBJ databases">
        <authorList>
            <person name="Song W.-J."/>
            <person name="Kurnit D.M."/>
        </authorList>
    </citation>
    <scope>NUCLEOTIDE SEQUENCE [LARGE SCALE GENOMIC DNA]</scope>
    <source>
        <strain evidence="7 8">ATCC 43942</strain>
    </source>
</reference>
<accession>A0A1Z2SKZ5</accession>
<dbReference type="GO" id="GO:0015171">
    <property type="term" value="F:amino acid transmembrane transporter activity"/>
    <property type="evidence" value="ECO:0007669"/>
    <property type="project" value="TreeGrafter"/>
</dbReference>
<keyword evidence="4 6" id="KW-1133">Transmembrane helix</keyword>
<keyword evidence="3 6" id="KW-0812">Transmembrane</keyword>
<evidence type="ECO:0000256" key="1">
    <source>
        <dbReference type="ARBA" id="ARBA00004651"/>
    </source>
</evidence>
<dbReference type="EMBL" id="CP018836">
    <property type="protein sequence ID" value="ASA57829.1"/>
    <property type="molecule type" value="Genomic_DNA"/>
</dbReference>
<feature type="transmembrane region" description="Helical" evidence="6">
    <location>
        <begin position="145"/>
        <end position="165"/>
    </location>
</feature>
<evidence type="ECO:0000313" key="7">
    <source>
        <dbReference type="EMBL" id="ASA57829.1"/>
    </source>
</evidence>
<dbReference type="InterPro" id="IPR001123">
    <property type="entry name" value="LeuE-type"/>
</dbReference>
<evidence type="ECO:0000313" key="8">
    <source>
        <dbReference type="Proteomes" id="UP000196708"/>
    </source>
</evidence>
<comment type="subcellular location">
    <subcellularLocation>
        <location evidence="1">Cell membrane</location>
        <topology evidence="1">Multi-pass membrane protein</topology>
    </subcellularLocation>
</comment>